<feature type="coiled-coil region" evidence="1">
    <location>
        <begin position="48"/>
        <end position="79"/>
    </location>
</feature>
<reference evidence="3 4" key="1">
    <citation type="submission" date="2015-11" db="EMBL/GenBank/DDBJ databases">
        <title>Description and complete genome sequence of a novel strain predominating in hypersaline microbial mats and representing a new family of the Bacteriodetes phylum.</title>
        <authorList>
            <person name="Spring S."/>
            <person name="Bunk B."/>
            <person name="Sproer C."/>
            <person name="Klenk H.-P."/>
        </authorList>
    </citation>
    <scope>NUCLEOTIDE SEQUENCE [LARGE SCALE GENOMIC DNA]</scope>
    <source>
        <strain evidence="3 4">L21-Spi-D4</strain>
    </source>
</reference>
<dbReference type="PATRIC" id="fig|1307839.3.peg.537"/>
<dbReference type="RefSeq" id="WP_057951746.1">
    <property type="nucleotide sequence ID" value="NZ_CP013118.1"/>
</dbReference>
<gene>
    <name evidence="3" type="ORF">L21SP5_00496</name>
</gene>
<dbReference type="AlphaFoldDB" id="A0A0S2HW48"/>
<evidence type="ECO:0000313" key="4">
    <source>
        <dbReference type="Proteomes" id="UP000064893"/>
    </source>
</evidence>
<dbReference type="KEGG" id="blq:L21SP5_00496"/>
<dbReference type="EMBL" id="CP013118">
    <property type="protein sequence ID" value="ALO14172.1"/>
    <property type="molecule type" value="Genomic_DNA"/>
</dbReference>
<name>A0A0S2HW48_9BACT</name>
<dbReference type="Pfam" id="PF04977">
    <property type="entry name" value="DivIC"/>
    <property type="match status" value="1"/>
</dbReference>
<keyword evidence="1" id="KW-0175">Coiled coil</keyword>
<dbReference type="Proteomes" id="UP000064893">
    <property type="component" value="Chromosome"/>
</dbReference>
<keyword evidence="2" id="KW-0472">Membrane</keyword>
<dbReference type="OrthoDB" id="1467719at2"/>
<keyword evidence="2" id="KW-1133">Transmembrane helix</keyword>
<organism evidence="3 4">
    <name type="scientific">Salinivirga cyanobacteriivorans</name>
    <dbReference type="NCBI Taxonomy" id="1307839"/>
    <lineage>
        <taxon>Bacteria</taxon>
        <taxon>Pseudomonadati</taxon>
        <taxon>Bacteroidota</taxon>
        <taxon>Bacteroidia</taxon>
        <taxon>Bacteroidales</taxon>
        <taxon>Salinivirgaceae</taxon>
        <taxon>Salinivirga</taxon>
    </lineage>
</organism>
<evidence type="ECO:0000256" key="1">
    <source>
        <dbReference type="SAM" id="Coils"/>
    </source>
</evidence>
<evidence type="ECO:0000313" key="3">
    <source>
        <dbReference type="EMBL" id="ALO14172.1"/>
    </source>
</evidence>
<evidence type="ECO:0000256" key="2">
    <source>
        <dbReference type="SAM" id="Phobius"/>
    </source>
</evidence>
<sequence>MKKANKLYWFYQKYLANKYVLAFFVFLIWILFLDTNNLIQRFRTISHIHKLEEQKAYYKERIEKDRAKLIELRSNEEQLEKFAREEYLMKKENEDVFVILVDEEE</sequence>
<accession>A0A0S2HW48</accession>
<keyword evidence="4" id="KW-1185">Reference proteome</keyword>
<feature type="transmembrane region" description="Helical" evidence="2">
    <location>
        <begin position="20"/>
        <end position="39"/>
    </location>
</feature>
<dbReference type="STRING" id="1307839.L21SP5_00496"/>
<proteinExistence type="predicted"/>
<keyword evidence="2" id="KW-0812">Transmembrane</keyword>
<dbReference type="InterPro" id="IPR007060">
    <property type="entry name" value="FtsL/DivIC"/>
</dbReference>
<protein>
    <submittedName>
        <fullName evidence="3">Septum formation initiator</fullName>
    </submittedName>
</protein>